<dbReference type="Pfam" id="PF08478">
    <property type="entry name" value="POTRA_1"/>
    <property type="match status" value="1"/>
</dbReference>
<dbReference type="EMBL" id="JAQOSQ010000014">
    <property type="protein sequence ID" value="MDJ1184306.1"/>
    <property type="molecule type" value="Genomic_DNA"/>
</dbReference>
<dbReference type="RefSeq" id="WP_283758960.1">
    <property type="nucleotide sequence ID" value="NZ_JAQOSQ010000014.1"/>
</dbReference>
<feature type="transmembrane region" description="Helical" evidence="8">
    <location>
        <begin position="25"/>
        <end position="48"/>
    </location>
</feature>
<dbReference type="PROSITE" id="PS51779">
    <property type="entry name" value="POTRA"/>
    <property type="match status" value="1"/>
</dbReference>
<comment type="subcellular location">
    <subcellularLocation>
        <location evidence="1">Membrane</location>
    </subcellularLocation>
</comment>
<evidence type="ECO:0000313" key="10">
    <source>
        <dbReference type="EMBL" id="MDJ1184306.1"/>
    </source>
</evidence>
<evidence type="ECO:0000256" key="4">
    <source>
        <dbReference type="ARBA" id="ARBA00022692"/>
    </source>
</evidence>
<dbReference type="PANTHER" id="PTHR37820">
    <property type="entry name" value="CELL DIVISION PROTEIN DIVIB"/>
    <property type="match status" value="1"/>
</dbReference>
<evidence type="ECO:0000256" key="1">
    <source>
        <dbReference type="ARBA" id="ARBA00004370"/>
    </source>
</evidence>
<feature type="domain" description="POTRA" evidence="9">
    <location>
        <begin position="56"/>
        <end position="125"/>
    </location>
</feature>
<evidence type="ECO:0000313" key="11">
    <source>
        <dbReference type="Proteomes" id="UP001232992"/>
    </source>
</evidence>
<keyword evidence="6 8" id="KW-0472">Membrane</keyword>
<dbReference type="PANTHER" id="PTHR37820:SF1">
    <property type="entry name" value="CELL DIVISION PROTEIN FTSQ"/>
    <property type="match status" value="1"/>
</dbReference>
<dbReference type="InterPro" id="IPR050487">
    <property type="entry name" value="FtsQ_DivIB"/>
</dbReference>
<dbReference type="Proteomes" id="UP001232992">
    <property type="component" value="Unassembled WGS sequence"/>
</dbReference>
<proteinExistence type="predicted"/>
<organism evidence="10 11">
    <name type="scientific">Roseofilum casamattae BLCC-M143</name>
    <dbReference type="NCBI Taxonomy" id="3022442"/>
    <lineage>
        <taxon>Bacteria</taxon>
        <taxon>Bacillati</taxon>
        <taxon>Cyanobacteriota</taxon>
        <taxon>Cyanophyceae</taxon>
        <taxon>Desertifilales</taxon>
        <taxon>Desertifilaceae</taxon>
        <taxon>Roseofilum</taxon>
        <taxon>Roseofilum casamattae</taxon>
    </lineage>
</organism>
<evidence type="ECO:0000256" key="3">
    <source>
        <dbReference type="ARBA" id="ARBA00022618"/>
    </source>
</evidence>
<keyword evidence="4 8" id="KW-0812">Transmembrane</keyword>
<comment type="caution">
    <text evidence="10">The sequence shown here is derived from an EMBL/GenBank/DDBJ whole genome shotgun (WGS) entry which is preliminary data.</text>
</comment>
<evidence type="ECO:0000256" key="2">
    <source>
        <dbReference type="ARBA" id="ARBA00022475"/>
    </source>
</evidence>
<evidence type="ECO:0000259" key="9">
    <source>
        <dbReference type="PROSITE" id="PS51779"/>
    </source>
</evidence>
<dbReference type="InterPro" id="IPR013685">
    <property type="entry name" value="POTRA_FtsQ_type"/>
</dbReference>
<keyword evidence="3" id="KW-0132">Cell division</keyword>
<keyword evidence="11" id="KW-1185">Reference proteome</keyword>
<evidence type="ECO:0000256" key="6">
    <source>
        <dbReference type="ARBA" id="ARBA00023136"/>
    </source>
</evidence>
<keyword evidence="7" id="KW-0131">Cell cycle</keyword>
<reference evidence="10 11" key="1">
    <citation type="submission" date="2023-01" db="EMBL/GenBank/DDBJ databases">
        <title>Novel diversity within Roseofilum (Cyanobacteria; Desertifilaceae) from marine benthic mats with descriptions of four novel species.</title>
        <authorList>
            <person name="Wang Y."/>
            <person name="Berthold D.E."/>
            <person name="Hu J."/>
            <person name="Lefler F.W."/>
            <person name="Laughinghouse H.D. IV."/>
        </authorList>
    </citation>
    <scope>NUCLEOTIDE SEQUENCE [LARGE SCALE GENOMIC DNA]</scope>
    <source>
        <strain evidence="10 11">BLCC-M143</strain>
    </source>
</reference>
<evidence type="ECO:0000256" key="8">
    <source>
        <dbReference type="SAM" id="Phobius"/>
    </source>
</evidence>
<dbReference type="InterPro" id="IPR034746">
    <property type="entry name" value="POTRA"/>
</dbReference>
<protein>
    <submittedName>
        <fullName evidence="10">FtsQ-type POTRA domain-containing protein</fullName>
    </submittedName>
</protein>
<gene>
    <name evidence="10" type="ORF">PMH09_14065</name>
</gene>
<evidence type="ECO:0000256" key="7">
    <source>
        <dbReference type="ARBA" id="ARBA00023306"/>
    </source>
</evidence>
<evidence type="ECO:0000256" key="5">
    <source>
        <dbReference type="ARBA" id="ARBA00022989"/>
    </source>
</evidence>
<keyword evidence="2" id="KW-1003">Cell membrane</keyword>
<keyword evidence="5 8" id="KW-1133">Transmembrane helix</keyword>
<sequence length="263" mass="30087">MTIIQPISRQELARRRQRLRRQQRLKVLQTLWQTLAVGAIAYGGGWLISQPNWTIREPEQAIITGNQLVKTEALRSLLPIDYPQSLFRVEPDQIAMALESKGPIAKATVTRQLFPLGLTIAVIERLPVAIALSSENNESHTGLIDEQGIWMPMENYTSLTSFPLPTLKIIGDRRYYQEHWPEVYRALSSSPAEVLEINWQNPRNIILTTEVGPVHLGPYTSDFPRQLEVLDRMRKLPQQLDPSAMDYIDLSNPDSPYIQMNHQ</sequence>
<accession>A0ABT7BYS2</accession>
<name>A0ABT7BYS2_9CYAN</name>